<reference evidence="2" key="1">
    <citation type="journal article" date="2022" name="Mol. Ecol. Resour.">
        <title>The genomes of chicory, endive, great burdock and yacon provide insights into Asteraceae palaeo-polyploidization history and plant inulin production.</title>
        <authorList>
            <person name="Fan W."/>
            <person name="Wang S."/>
            <person name="Wang H."/>
            <person name="Wang A."/>
            <person name="Jiang F."/>
            <person name="Liu H."/>
            <person name="Zhao H."/>
            <person name="Xu D."/>
            <person name="Zhang Y."/>
        </authorList>
    </citation>
    <scope>NUCLEOTIDE SEQUENCE [LARGE SCALE GENOMIC DNA]</scope>
    <source>
        <strain evidence="2">cv. Yunnan</strain>
    </source>
</reference>
<sequence length="231" mass="27634">MRQQRWLELIKDYDCEIQYHPGKANVVANALSHEEEHPSIRVKSYKLVITPDFMTQLMNVQIDALKAENVMKERMVEQEKYLEENEHGVKIRFDRMCIPRMGEFRVKVLDEAHKSRYSIHSVKAEHQKPYDRLQPLYIQEWKWEHITMDFITKLQRTAKGYDTIWVIVDTITKSAHFLPIRETYSSERLAEAFINEIVSRHGVPVSIVSDRDTRLRRVSRRISMKKWELSY</sequence>
<organism evidence="1 2">
    <name type="scientific">Smallanthus sonchifolius</name>
    <dbReference type="NCBI Taxonomy" id="185202"/>
    <lineage>
        <taxon>Eukaryota</taxon>
        <taxon>Viridiplantae</taxon>
        <taxon>Streptophyta</taxon>
        <taxon>Embryophyta</taxon>
        <taxon>Tracheophyta</taxon>
        <taxon>Spermatophyta</taxon>
        <taxon>Magnoliopsida</taxon>
        <taxon>eudicotyledons</taxon>
        <taxon>Gunneridae</taxon>
        <taxon>Pentapetalae</taxon>
        <taxon>asterids</taxon>
        <taxon>campanulids</taxon>
        <taxon>Asterales</taxon>
        <taxon>Asteraceae</taxon>
        <taxon>Asteroideae</taxon>
        <taxon>Heliantheae alliance</taxon>
        <taxon>Millerieae</taxon>
        <taxon>Smallanthus</taxon>
    </lineage>
</organism>
<proteinExistence type="predicted"/>
<reference evidence="1 2" key="2">
    <citation type="journal article" date="2022" name="Mol. Ecol. Resour.">
        <title>The genomes of chicory, endive, great burdock and yacon provide insights into Asteraceae paleo-polyploidization history and plant inulin production.</title>
        <authorList>
            <person name="Fan W."/>
            <person name="Wang S."/>
            <person name="Wang H."/>
            <person name="Wang A."/>
            <person name="Jiang F."/>
            <person name="Liu H."/>
            <person name="Zhao H."/>
            <person name="Xu D."/>
            <person name="Zhang Y."/>
        </authorList>
    </citation>
    <scope>NUCLEOTIDE SEQUENCE [LARGE SCALE GENOMIC DNA]</scope>
    <source>
        <strain evidence="2">cv. Yunnan</strain>
        <tissue evidence="1">Leaves</tissue>
    </source>
</reference>
<keyword evidence="2" id="KW-1185">Reference proteome</keyword>
<evidence type="ECO:0000313" key="1">
    <source>
        <dbReference type="EMBL" id="KAI3819644.1"/>
    </source>
</evidence>
<protein>
    <submittedName>
        <fullName evidence="1">Uncharacterized protein</fullName>
    </submittedName>
</protein>
<accession>A0ACB9JH38</accession>
<dbReference type="Proteomes" id="UP001056120">
    <property type="component" value="Linkage Group LG04"/>
</dbReference>
<name>A0ACB9JH38_9ASTR</name>
<comment type="caution">
    <text evidence="1">The sequence shown here is derived from an EMBL/GenBank/DDBJ whole genome shotgun (WGS) entry which is preliminary data.</text>
</comment>
<evidence type="ECO:0000313" key="2">
    <source>
        <dbReference type="Proteomes" id="UP001056120"/>
    </source>
</evidence>
<gene>
    <name evidence="1" type="ORF">L1987_13486</name>
</gene>
<dbReference type="EMBL" id="CM042021">
    <property type="protein sequence ID" value="KAI3819644.1"/>
    <property type="molecule type" value="Genomic_DNA"/>
</dbReference>